<evidence type="ECO:0000313" key="2">
    <source>
        <dbReference type="EMBL" id="NDW20011.1"/>
    </source>
</evidence>
<gene>
    <name evidence="2" type="ORF">GTW09_00515</name>
</gene>
<keyword evidence="1" id="KW-1133">Transmembrane helix</keyword>
<feature type="transmembrane region" description="Helical" evidence="1">
    <location>
        <begin position="57"/>
        <end position="75"/>
    </location>
</feature>
<accession>A0A6L9MQ53</accession>
<comment type="caution">
    <text evidence="2">The sequence shown here is derived from an EMBL/GenBank/DDBJ whole genome shotgun (WGS) entry which is preliminary data.</text>
</comment>
<dbReference type="AlphaFoldDB" id="A0A6L9MQ53"/>
<sequence>MKVAIKRMDVSMQMSNKEAQKKEVRNKEADKNDVLLATGFLTEYAFLQSLFQSKTLVSMTIFWVIFFGGFGLLLFKFASA</sequence>
<dbReference type="RefSeq" id="WP_163109031.1">
    <property type="nucleotide sequence ID" value="NZ_JAAAWP010000001.1"/>
</dbReference>
<dbReference type="EMBL" id="JAAAWP010000001">
    <property type="protein sequence ID" value="NDW20011.1"/>
    <property type="molecule type" value="Genomic_DNA"/>
</dbReference>
<keyword evidence="1" id="KW-0472">Membrane</keyword>
<keyword evidence="3" id="KW-1185">Reference proteome</keyword>
<keyword evidence="1" id="KW-0812">Transmembrane</keyword>
<evidence type="ECO:0000256" key="1">
    <source>
        <dbReference type="SAM" id="Phobius"/>
    </source>
</evidence>
<dbReference type="Proteomes" id="UP000478837">
    <property type="component" value="Unassembled WGS sequence"/>
</dbReference>
<evidence type="ECO:0000313" key="3">
    <source>
        <dbReference type="Proteomes" id="UP000478837"/>
    </source>
</evidence>
<protein>
    <submittedName>
        <fullName evidence="2">Uncharacterized protein</fullName>
    </submittedName>
</protein>
<reference evidence="2 3" key="1">
    <citation type="submission" date="2020-01" db="EMBL/GenBank/DDBJ databases">
        <title>Genomes of bacteria type strains.</title>
        <authorList>
            <person name="Chen J."/>
            <person name="Zhu S."/>
            <person name="Yang J."/>
        </authorList>
    </citation>
    <scope>NUCLEOTIDE SEQUENCE [LARGE SCALE GENOMIC DNA]</scope>
    <source>
        <strain evidence="2 3">LMG 22958</strain>
    </source>
</reference>
<name>A0A6L9MQ53_9ALTE</name>
<proteinExistence type="predicted"/>
<organism evidence="2 3">
    <name type="scientific">Alteromonas hispanica</name>
    <dbReference type="NCBI Taxonomy" id="315421"/>
    <lineage>
        <taxon>Bacteria</taxon>
        <taxon>Pseudomonadati</taxon>
        <taxon>Pseudomonadota</taxon>
        <taxon>Gammaproteobacteria</taxon>
        <taxon>Alteromonadales</taxon>
        <taxon>Alteromonadaceae</taxon>
        <taxon>Alteromonas/Salinimonas group</taxon>
        <taxon>Alteromonas</taxon>
    </lineage>
</organism>